<evidence type="ECO:0000313" key="1">
    <source>
        <dbReference type="EMBL" id="WCT56211.1"/>
    </source>
</evidence>
<gene>
    <name evidence="1" type="ORF">PQ456_01395</name>
</gene>
<organism evidence="1 2">
    <name type="scientific">Paenibacillus kyungheensis</name>
    <dbReference type="NCBI Taxonomy" id="1452732"/>
    <lineage>
        <taxon>Bacteria</taxon>
        <taxon>Bacillati</taxon>
        <taxon>Bacillota</taxon>
        <taxon>Bacilli</taxon>
        <taxon>Bacillales</taxon>
        <taxon>Paenibacillaceae</taxon>
        <taxon>Paenibacillus</taxon>
    </lineage>
</organism>
<proteinExistence type="predicted"/>
<reference evidence="1 2" key="1">
    <citation type="submission" date="2023-02" db="EMBL/GenBank/DDBJ databases">
        <title>Genome sequence of Paenibacillus kyungheensis KACC 18744.</title>
        <authorList>
            <person name="Kim S."/>
            <person name="Heo J."/>
            <person name="Kwon S.-W."/>
        </authorList>
    </citation>
    <scope>NUCLEOTIDE SEQUENCE [LARGE SCALE GENOMIC DNA]</scope>
    <source>
        <strain evidence="1 2">KACC 18744</strain>
    </source>
</reference>
<evidence type="ECO:0000313" key="2">
    <source>
        <dbReference type="Proteomes" id="UP001220509"/>
    </source>
</evidence>
<dbReference type="KEGG" id="pka:PQ456_01395"/>
<dbReference type="AlphaFoldDB" id="A0AAX3M3Y9"/>
<name>A0AAX3M3Y9_9BACL</name>
<dbReference type="RefSeq" id="WP_273614516.1">
    <property type="nucleotide sequence ID" value="NZ_CP117416.1"/>
</dbReference>
<sequence>MINKQKFIEKNSKSAYSSLIDFLHLEVTEDSFNWIYEFLSVKNFRNGEYEGTQYILKKLNPDEIVIVDTVAEEFSKDLSTTYFQLNVAEMLYIMDEIDKWKTGF</sequence>
<dbReference type="Proteomes" id="UP001220509">
    <property type="component" value="Chromosome"/>
</dbReference>
<protein>
    <submittedName>
        <fullName evidence="1">Uncharacterized protein</fullName>
    </submittedName>
</protein>
<accession>A0AAX3M3Y9</accession>
<dbReference type="EMBL" id="CP117416">
    <property type="protein sequence ID" value="WCT56211.1"/>
    <property type="molecule type" value="Genomic_DNA"/>
</dbReference>
<keyword evidence="2" id="KW-1185">Reference proteome</keyword>